<feature type="region of interest" description="Disordered" evidence="1">
    <location>
        <begin position="105"/>
        <end position="127"/>
    </location>
</feature>
<feature type="region of interest" description="Disordered" evidence="1">
    <location>
        <begin position="247"/>
        <end position="282"/>
    </location>
</feature>
<dbReference type="AlphaFoldDB" id="A0A8J8NSB5"/>
<dbReference type="EMBL" id="RRYP01007857">
    <property type="protein sequence ID" value="TNV80188.1"/>
    <property type="molecule type" value="Genomic_DNA"/>
</dbReference>
<reference evidence="2" key="1">
    <citation type="submission" date="2019-06" db="EMBL/GenBank/DDBJ databases">
        <authorList>
            <person name="Zheng W."/>
        </authorList>
    </citation>
    <scope>NUCLEOTIDE SEQUENCE</scope>
    <source>
        <strain evidence="2">QDHG01</strain>
    </source>
</reference>
<evidence type="ECO:0000256" key="1">
    <source>
        <dbReference type="SAM" id="MobiDB-lite"/>
    </source>
</evidence>
<proteinExistence type="predicted"/>
<sequence length="545" mass="62466">MHPVTKRSSLPTQAKALQRLSIMTSAIQGMQQHRPSVLVIPGLRHDPDLSAAKRQQKKQYNEDYDEHVGAYGNANEGENLGDFNIKTPVKARHMLLRLREKKYRKESNADSQAISEEEMEEDGSQSEEFRMKKGPIIMKHIDVEKFLSPAELHDTEIKIGVFYDKERKLKRFADGMHLIKRFVNPLSQNHRARQLSPEQRQKLESIVKGSYLDQFMVQQQQDKVLTQDQYFDEGDSQLQSEASFNPGLTMTLMSSPKHQKNHTTRHRDQNKINFENGGQRRQSVDKTIEPFRLSATQQKWKKEERESIETTWGGKTLQKDSTQIKQLIMNRKQIFTNPVSTPEGGETILPEVNKAAPSSPIPKGIYRPVQIRITSLIRESGQSEQRLRAQSTIRGVINSPFSIEELKLKHEKDTDYRVRIVAPFIDNHLKRLKNGGSSSPFNESFLNHHTLSKTNISPGKAHQLQRWGEFSQNTITYSNFAINTSTLKLAKFSSAMKEENVLSNAYISGRIGQAPSVRAQEMLSNIDPSYQPVLNLRKFNHSSFY</sequence>
<dbReference type="Proteomes" id="UP000785679">
    <property type="component" value="Unassembled WGS sequence"/>
</dbReference>
<protein>
    <submittedName>
        <fullName evidence="2">Uncharacterized protein</fullName>
    </submittedName>
</protein>
<evidence type="ECO:0000313" key="2">
    <source>
        <dbReference type="EMBL" id="TNV80188.1"/>
    </source>
</evidence>
<evidence type="ECO:0000313" key="3">
    <source>
        <dbReference type="Proteomes" id="UP000785679"/>
    </source>
</evidence>
<organism evidence="2 3">
    <name type="scientific">Halteria grandinella</name>
    <dbReference type="NCBI Taxonomy" id="5974"/>
    <lineage>
        <taxon>Eukaryota</taxon>
        <taxon>Sar</taxon>
        <taxon>Alveolata</taxon>
        <taxon>Ciliophora</taxon>
        <taxon>Intramacronucleata</taxon>
        <taxon>Spirotrichea</taxon>
        <taxon>Stichotrichia</taxon>
        <taxon>Sporadotrichida</taxon>
        <taxon>Halteriidae</taxon>
        <taxon>Halteria</taxon>
    </lineage>
</organism>
<comment type="caution">
    <text evidence="2">The sequence shown here is derived from an EMBL/GenBank/DDBJ whole genome shotgun (WGS) entry which is preliminary data.</text>
</comment>
<name>A0A8J8NSB5_HALGN</name>
<feature type="compositionally biased region" description="Polar residues" evidence="1">
    <location>
        <begin position="247"/>
        <end position="256"/>
    </location>
</feature>
<accession>A0A8J8NSB5</accession>
<gene>
    <name evidence="2" type="ORF">FGO68_gene5786</name>
</gene>
<feature type="compositionally biased region" description="Acidic residues" evidence="1">
    <location>
        <begin position="115"/>
        <end position="125"/>
    </location>
</feature>
<keyword evidence="3" id="KW-1185">Reference proteome</keyword>